<reference evidence="4 5" key="1">
    <citation type="submission" date="2016-07" db="EMBL/GenBank/DDBJ databases">
        <title>Pervasive Adenine N6-methylation of Active Genes in Fungi.</title>
        <authorList>
            <consortium name="DOE Joint Genome Institute"/>
            <person name="Mondo S.J."/>
            <person name="Dannebaum R.O."/>
            <person name="Kuo R.C."/>
            <person name="Labutti K."/>
            <person name="Haridas S."/>
            <person name="Kuo A."/>
            <person name="Salamov A."/>
            <person name="Ahrendt S.R."/>
            <person name="Lipzen A."/>
            <person name="Sullivan W."/>
            <person name="Andreopoulos W.B."/>
            <person name="Clum A."/>
            <person name="Lindquist E."/>
            <person name="Daum C."/>
            <person name="Ramamoorthy G.K."/>
            <person name="Gryganskyi A."/>
            <person name="Culley D."/>
            <person name="Magnuson J.K."/>
            <person name="James T.Y."/>
            <person name="O'Malley M.A."/>
            <person name="Stajich J.E."/>
            <person name="Spatafora J.W."/>
            <person name="Visel A."/>
            <person name="Grigoriev I.V."/>
        </authorList>
    </citation>
    <scope>NUCLEOTIDE SEQUENCE [LARGE SCALE GENOMIC DNA]</scope>
    <source>
        <strain evidence="4 5">CBS 931.73</strain>
    </source>
</reference>
<dbReference type="STRING" id="1314790.A0A1Y1YWS0"/>
<feature type="transmembrane region" description="Helical" evidence="2">
    <location>
        <begin position="72"/>
        <end position="91"/>
    </location>
</feature>
<keyword evidence="2" id="KW-1133">Transmembrane helix</keyword>
<organism evidence="4 5">
    <name type="scientific">Basidiobolus meristosporus CBS 931.73</name>
    <dbReference type="NCBI Taxonomy" id="1314790"/>
    <lineage>
        <taxon>Eukaryota</taxon>
        <taxon>Fungi</taxon>
        <taxon>Fungi incertae sedis</taxon>
        <taxon>Zoopagomycota</taxon>
        <taxon>Entomophthoromycotina</taxon>
        <taxon>Basidiobolomycetes</taxon>
        <taxon>Basidiobolales</taxon>
        <taxon>Basidiobolaceae</taxon>
        <taxon>Basidiobolus</taxon>
    </lineage>
</organism>
<dbReference type="Pfam" id="PF00957">
    <property type="entry name" value="Synaptobrevin"/>
    <property type="match status" value="1"/>
</dbReference>
<sequence length="103" mass="11871">PLNKGSSNDHAAMVHQQVDEVVNIMQENVSNVMDRGEKLEHLNYRADELESGSRRFHRRANQVRKQMWLKSLKMRVIMFVIFLAILIVIVGKSTRGLSAYTCD</sequence>
<keyword evidence="2" id="KW-0812">Transmembrane</keyword>
<dbReference type="GO" id="GO:0016192">
    <property type="term" value="P:vesicle-mediated transport"/>
    <property type="evidence" value="ECO:0007669"/>
    <property type="project" value="InterPro"/>
</dbReference>
<dbReference type="GO" id="GO:0016020">
    <property type="term" value="C:membrane"/>
    <property type="evidence" value="ECO:0007669"/>
    <property type="project" value="InterPro"/>
</dbReference>
<evidence type="ECO:0000313" key="5">
    <source>
        <dbReference type="Proteomes" id="UP000193498"/>
    </source>
</evidence>
<comment type="caution">
    <text evidence="4">The sequence shown here is derived from an EMBL/GenBank/DDBJ whole genome shotgun (WGS) entry which is preliminary data.</text>
</comment>
<feature type="non-terminal residue" evidence="4">
    <location>
        <position position="1"/>
    </location>
</feature>
<evidence type="ECO:0000313" key="4">
    <source>
        <dbReference type="EMBL" id="ORY02503.1"/>
    </source>
</evidence>
<dbReference type="EMBL" id="MCFE01000056">
    <property type="protein sequence ID" value="ORY02503.1"/>
    <property type="molecule type" value="Genomic_DNA"/>
</dbReference>
<evidence type="ECO:0000256" key="2">
    <source>
        <dbReference type="SAM" id="Phobius"/>
    </source>
</evidence>
<dbReference type="PANTHER" id="PTHR45701">
    <property type="entry name" value="SYNAPTOBREVIN FAMILY MEMBER"/>
    <property type="match status" value="1"/>
</dbReference>
<protein>
    <submittedName>
        <fullName evidence="4">Synaptobrevin</fullName>
    </submittedName>
</protein>
<dbReference type="AlphaFoldDB" id="A0A1Y1YWS0"/>
<keyword evidence="1" id="KW-0175">Coiled coil</keyword>
<dbReference type="OrthoDB" id="190375at2759"/>
<keyword evidence="5" id="KW-1185">Reference proteome</keyword>
<keyword evidence="2" id="KW-0472">Membrane</keyword>
<dbReference type="InterPro" id="IPR042855">
    <property type="entry name" value="V_SNARE_CC"/>
</dbReference>
<dbReference type="Proteomes" id="UP000193498">
    <property type="component" value="Unassembled WGS sequence"/>
</dbReference>
<dbReference type="PROSITE" id="PS50892">
    <property type="entry name" value="V_SNARE"/>
    <property type="match status" value="1"/>
</dbReference>
<dbReference type="InParanoid" id="A0A1Y1YWS0"/>
<gene>
    <name evidence="4" type="ORF">K493DRAFT_208184</name>
</gene>
<dbReference type="InterPro" id="IPR001388">
    <property type="entry name" value="Synaptobrevin-like"/>
</dbReference>
<evidence type="ECO:0000256" key="1">
    <source>
        <dbReference type="PROSITE-ProRule" id="PRU00290"/>
    </source>
</evidence>
<evidence type="ECO:0000259" key="3">
    <source>
        <dbReference type="PROSITE" id="PS50892"/>
    </source>
</evidence>
<dbReference type="PIRSF" id="PIRSF005409">
    <property type="entry name" value="Synaptobrevin_euk"/>
    <property type="match status" value="1"/>
</dbReference>
<name>A0A1Y1YWS0_9FUNG</name>
<dbReference type="SUPFAM" id="SSF58038">
    <property type="entry name" value="SNARE fusion complex"/>
    <property type="match status" value="1"/>
</dbReference>
<dbReference type="Gene3D" id="1.20.5.110">
    <property type="match status" value="1"/>
</dbReference>
<feature type="domain" description="V-SNARE coiled-coil homology" evidence="3">
    <location>
        <begin position="10"/>
        <end position="70"/>
    </location>
</feature>
<accession>A0A1Y1YWS0</accession>
<proteinExistence type="predicted"/>
<dbReference type="PRINTS" id="PR00219">
    <property type="entry name" value="SYNAPTOBREVN"/>
</dbReference>
<dbReference type="InterPro" id="IPR016444">
    <property type="entry name" value="Synaptobrevin/VAMP"/>
</dbReference>